<gene>
    <name evidence="2" type="ORF">FK268_06250</name>
</gene>
<evidence type="ECO:0000259" key="1">
    <source>
        <dbReference type="PROSITE" id="PS50943"/>
    </source>
</evidence>
<dbReference type="AlphaFoldDB" id="A0A5C5RS60"/>
<organism evidence="2 3">
    <name type="scientific">Tsukamurella sputi</name>
    <dbReference type="NCBI Taxonomy" id="2591848"/>
    <lineage>
        <taxon>Bacteria</taxon>
        <taxon>Bacillati</taxon>
        <taxon>Actinomycetota</taxon>
        <taxon>Actinomycetes</taxon>
        <taxon>Mycobacteriales</taxon>
        <taxon>Tsukamurellaceae</taxon>
        <taxon>Tsukamurella</taxon>
    </lineage>
</organism>
<dbReference type="Proteomes" id="UP000319792">
    <property type="component" value="Unassembled WGS sequence"/>
</dbReference>
<accession>A0A5C5RS60</accession>
<evidence type="ECO:0000313" key="3">
    <source>
        <dbReference type="Proteomes" id="UP000319792"/>
    </source>
</evidence>
<dbReference type="OrthoDB" id="9814553at2"/>
<protein>
    <submittedName>
        <fullName evidence="2">Helix-turn-helix transcriptional regulator</fullName>
    </submittedName>
</protein>
<dbReference type="CDD" id="cd00093">
    <property type="entry name" value="HTH_XRE"/>
    <property type="match status" value="1"/>
</dbReference>
<comment type="caution">
    <text evidence="2">The sequence shown here is derived from an EMBL/GenBank/DDBJ whole genome shotgun (WGS) entry which is preliminary data.</text>
</comment>
<dbReference type="SUPFAM" id="SSF47413">
    <property type="entry name" value="lambda repressor-like DNA-binding domains"/>
    <property type="match status" value="1"/>
</dbReference>
<proteinExistence type="predicted"/>
<dbReference type="GO" id="GO:0003677">
    <property type="term" value="F:DNA binding"/>
    <property type="evidence" value="ECO:0007669"/>
    <property type="project" value="InterPro"/>
</dbReference>
<dbReference type="Pfam" id="PF01381">
    <property type="entry name" value="HTH_3"/>
    <property type="match status" value="1"/>
</dbReference>
<feature type="domain" description="HTH cro/C1-type" evidence="1">
    <location>
        <begin position="5"/>
        <end position="67"/>
    </location>
</feature>
<keyword evidence="3" id="KW-1185">Reference proteome</keyword>
<dbReference type="InterPro" id="IPR001387">
    <property type="entry name" value="Cro/C1-type_HTH"/>
</dbReference>
<dbReference type="SMART" id="SM00530">
    <property type="entry name" value="HTH_XRE"/>
    <property type="match status" value="1"/>
</dbReference>
<dbReference type="InterPro" id="IPR010982">
    <property type="entry name" value="Lambda_DNA-bd_dom_sf"/>
</dbReference>
<dbReference type="Gene3D" id="1.10.260.40">
    <property type="entry name" value="lambda repressor-like DNA-binding domains"/>
    <property type="match status" value="1"/>
</dbReference>
<name>A0A5C5RS60_9ACTN</name>
<sequence length="73" mass="7888">MGIEIGKLRTERGLSQEALAADIGISTNHLQLLESGLSDRSKRTPANPRFSTLVALSNALDVELSDLIRRLGT</sequence>
<evidence type="ECO:0000313" key="2">
    <source>
        <dbReference type="EMBL" id="TWS25420.1"/>
    </source>
</evidence>
<dbReference type="PROSITE" id="PS50943">
    <property type="entry name" value="HTH_CROC1"/>
    <property type="match status" value="1"/>
</dbReference>
<reference evidence="2 3" key="1">
    <citation type="submission" date="2019-08" db="EMBL/GenBank/DDBJ databases">
        <title>Tsukamurella conjunctivitidis sp. nov., Tsukamurella assacharolytica sp. nov. and Tsukamurella sputae sp. nov. isolated from patients with conjunctivitis, bacteraemia (lymphoma) and respiratory infection (sputum) in Hong Kong.</title>
        <authorList>
            <person name="Fok K.M.N."/>
            <person name="Fong J.Y.H."/>
        </authorList>
    </citation>
    <scope>NUCLEOTIDE SEQUENCE [LARGE SCALE GENOMIC DNA]</scope>
    <source>
        <strain evidence="2 3">HKU70</strain>
    </source>
</reference>
<dbReference type="EMBL" id="VIGV01000002">
    <property type="protein sequence ID" value="TWS25420.1"/>
    <property type="molecule type" value="Genomic_DNA"/>
</dbReference>